<reference evidence="2" key="1">
    <citation type="submission" date="2009-05" db="EMBL/GenBank/DDBJ databases">
        <title>The genome sequence of Ajellomyces capsulatus strain H143.</title>
        <authorList>
            <person name="Champion M."/>
            <person name="Cuomo C.A."/>
            <person name="Ma L.-J."/>
            <person name="Henn M.R."/>
            <person name="Sil A."/>
            <person name="Goldman B."/>
            <person name="Young S.K."/>
            <person name="Kodira C.D."/>
            <person name="Zeng Q."/>
            <person name="Koehrsen M."/>
            <person name="Alvarado L."/>
            <person name="Berlin A.M."/>
            <person name="Borenstein D."/>
            <person name="Chen Z."/>
            <person name="Engels R."/>
            <person name="Freedman E."/>
            <person name="Gellesch M."/>
            <person name="Goldberg J."/>
            <person name="Griggs A."/>
            <person name="Gujja S."/>
            <person name="Heiman D.I."/>
            <person name="Hepburn T.A."/>
            <person name="Howarth C."/>
            <person name="Jen D."/>
            <person name="Larson L."/>
            <person name="Lewis B."/>
            <person name="Mehta T."/>
            <person name="Park D."/>
            <person name="Pearson M."/>
            <person name="Roberts A."/>
            <person name="Saif S."/>
            <person name="Shea T.D."/>
            <person name="Shenoy N."/>
            <person name="Sisk P."/>
            <person name="Stolte C."/>
            <person name="Sykes S."/>
            <person name="Walk T."/>
            <person name="White J."/>
            <person name="Yandava C."/>
            <person name="Klein B."/>
            <person name="McEwen J.G."/>
            <person name="Puccia R."/>
            <person name="Goldman G.H."/>
            <person name="Felipe M.S."/>
            <person name="Nino-Vega G."/>
            <person name="San-Blas G."/>
            <person name="Taylor J.W."/>
            <person name="Mendoza L."/>
            <person name="Galagan J.E."/>
            <person name="Nusbaum C."/>
            <person name="Birren B.W."/>
        </authorList>
    </citation>
    <scope>NUCLEOTIDE SEQUENCE [LARGE SCALE GENOMIC DNA]</scope>
    <source>
        <strain evidence="2">H143</strain>
    </source>
</reference>
<dbReference type="AlphaFoldDB" id="C6HQ30"/>
<evidence type="ECO:0000313" key="2">
    <source>
        <dbReference type="Proteomes" id="UP000002624"/>
    </source>
</evidence>
<dbReference type="EMBL" id="GG692434">
    <property type="protein sequence ID" value="EER37641.1"/>
    <property type="molecule type" value="Genomic_DNA"/>
</dbReference>
<dbReference type="Proteomes" id="UP000002624">
    <property type="component" value="Unassembled WGS sequence"/>
</dbReference>
<dbReference type="VEuPathDB" id="FungiDB:HCDG_08311"/>
<name>C6HQ30_AJECH</name>
<gene>
    <name evidence="1" type="ORF">HCDG_08311</name>
</gene>
<accession>C6HQ30</accession>
<sequence length="222" mass="24908">MAFRPFSSSIFETLRWNQVRQLPRTPILIYLDLSSADLDQSGAVSPNSEIRWLVVVGGVHGTASALCQYRASENSYQSSYTDLIQQEGNTSAPKFRSQPSRSGFACNYGVLHDESMANLTIRGIRQTKKWLDELRDPKFFTNLLQGYPDIIMLPSLPLPIIPVPKGDTCYCCDSKFNAKYIFIGFDGLGSRTLSSKSEQLRSSYAPSPRTWRGVDILDAKQH</sequence>
<organism evidence="1 2">
    <name type="scientific">Ajellomyces capsulatus (strain H143)</name>
    <name type="common">Darling's disease fungus</name>
    <name type="synonym">Histoplasma capsulatum</name>
    <dbReference type="NCBI Taxonomy" id="544712"/>
    <lineage>
        <taxon>Eukaryota</taxon>
        <taxon>Fungi</taxon>
        <taxon>Dikarya</taxon>
        <taxon>Ascomycota</taxon>
        <taxon>Pezizomycotina</taxon>
        <taxon>Eurotiomycetes</taxon>
        <taxon>Eurotiomycetidae</taxon>
        <taxon>Onygenales</taxon>
        <taxon>Ajellomycetaceae</taxon>
        <taxon>Histoplasma</taxon>
    </lineage>
</organism>
<protein>
    <submittedName>
        <fullName evidence="1">Uncharacterized protein</fullName>
    </submittedName>
</protein>
<dbReference type="HOGENOM" id="CLU_1245039_0_0_1"/>
<proteinExistence type="predicted"/>
<evidence type="ECO:0000313" key="1">
    <source>
        <dbReference type="EMBL" id="EER37641.1"/>
    </source>
</evidence>